<comment type="caution">
    <text evidence="1">The sequence shown here is derived from an EMBL/GenBank/DDBJ whole genome shotgun (WGS) entry which is preliminary data.</text>
</comment>
<dbReference type="EMBL" id="BSRI01000001">
    <property type="protein sequence ID" value="GLV53951.1"/>
    <property type="molecule type" value="Genomic_DNA"/>
</dbReference>
<accession>A0ABQ6FN48</accession>
<organism evidence="1 2">
    <name type="scientific">Dictyobacter halimunensis</name>
    <dbReference type="NCBI Taxonomy" id="3026934"/>
    <lineage>
        <taxon>Bacteria</taxon>
        <taxon>Bacillati</taxon>
        <taxon>Chloroflexota</taxon>
        <taxon>Ktedonobacteria</taxon>
        <taxon>Ktedonobacterales</taxon>
        <taxon>Dictyobacteraceae</taxon>
        <taxon>Dictyobacter</taxon>
    </lineage>
</organism>
<evidence type="ECO:0000313" key="2">
    <source>
        <dbReference type="Proteomes" id="UP001344906"/>
    </source>
</evidence>
<name>A0ABQ6FN48_9CHLR</name>
<sequence length="84" mass="9979">MSDILCHVVDVGPWERIRAPMDQRLLHDFFLGDTFETFKTFKTMNIFGTNCNEKPLTDFNMVQYNSLRIQRMQLKLIVLPALWK</sequence>
<reference evidence="1 2" key="1">
    <citation type="submission" date="2023-02" db="EMBL/GenBank/DDBJ databases">
        <title>Dictyobacter halimunensis sp. nov., a new member of the class Ktedonobacteria from forest soil in a geothermal area.</title>
        <authorList>
            <person name="Rachmania M.K."/>
            <person name="Ningsih F."/>
            <person name="Sakai Y."/>
            <person name="Yabe S."/>
            <person name="Yokota A."/>
            <person name="Sjamsuridzal W."/>
        </authorList>
    </citation>
    <scope>NUCLEOTIDE SEQUENCE [LARGE SCALE GENOMIC DNA]</scope>
    <source>
        <strain evidence="1 2">S3.2.2.5</strain>
    </source>
</reference>
<keyword evidence="2" id="KW-1185">Reference proteome</keyword>
<protein>
    <submittedName>
        <fullName evidence="1">Uncharacterized protein</fullName>
    </submittedName>
</protein>
<proteinExistence type="predicted"/>
<evidence type="ECO:0000313" key="1">
    <source>
        <dbReference type="EMBL" id="GLV53951.1"/>
    </source>
</evidence>
<dbReference type="Proteomes" id="UP001344906">
    <property type="component" value="Unassembled WGS sequence"/>
</dbReference>
<gene>
    <name evidence="1" type="ORF">KDH_08020</name>
</gene>